<evidence type="ECO:0000313" key="2">
    <source>
        <dbReference type="Proteomes" id="UP000261811"/>
    </source>
</evidence>
<dbReference type="AlphaFoldDB" id="A0A372JPI0"/>
<organism evidence="1 2">
    <name type="scientific">Actinomadura logoneensis</name>
    <dbReference type="NCBI Taxonomy" id="2293572"/>
    <lineage>
        <taxon>Bacteria</taxon>
        <taxon>Bacillati</taxon>
        <taxon>Actinomycetota</taxon>
        <taxon>Actinomycetes</taxon>
        <taxon>Streptosporangiales</taxon>
        <taxon>Thermomonosporaceae</taxon>
        <taxon>Actinomadura</taxon>
    </lineage>
</organism>
<dbReference type="Proteomes" id="UP000261811">
    <property type="component" value="Unassembled WGS sequence"/>
</dbReference>
<keyword evidence="2" id="KW-1185">Reference proteome</keyword>
<accession>A0A372JPI0</accession>
<protein>
    <submittedName>
        <fullName evidence="1">Uncharacterized protein</fullName>
    </submittedName>
</protein>
<sequence length="364" mass="39391">MAGGSRTASVRLSVAMMHHPRRAGRLPAVLASFEPLRPRVVPDPDPLGPPSPLRTAKRAWAEIEDGATHHLVLQDDAVPTPDFARHLHEAVTALPAHGIAMYSHWDSPHNSYLTRRAAVADRAYAPLSSTEWTPTQGFVLPVDLARRLAAFLADMPDEAQDDDEMVVIFCREQGIPVVATVPHLLDHGHETTIVGHHGRLHATVHTPGMPIRDGHWRRREGLEPGPYTVELLDSLCAVRIVHGEPVEHRYGWYWYDACSSIGPDPEEVLDRAEPWLSAVPSDQVPVAVEVWAAGYLLGADVAHASALAPPPTCGGPLTRPAVSSWVESGLAEPDRTAFALDPLIDLGVAAVRCALAAHGGAHVR</sequence>
<gene>
    <name evidence="1" type="ORF">DZF91_09445</name>
</gene>
<proteinExistence type="predicted"/>
<comment type="caution">
    <text evidence="1">The sequence shown here is derived from an EMBL/GenBank/DDBJ whole genome shotgun (WGS) entry which is preliminary data.</text>
</comment>
<reference evidence="1 2" key="1">
    <citation type="submission" date="2018-08" db="EMBL/GenBank/DDBJ databases">
        <title>Actinomadura jelena sp. nov., a novel Actinomycete isolated from soil in Chad.</title>
        <authorList>
            <person name="Shi L."/>
        </authorList>
    </citation>
    <scope>NUCLEOTIDE SEQUENCE [LARGE SCALE GENOMIC DNA]</scope>
    <source>
        <strain evidence="1 2">NEAU-G17</strain>
    </source>
</reference>
<evidence type="ECO:0000313" key="1">
    <source>
        <dbReference type="EMBL" id="RFU41869.1"/>
    </source>
</evidence>
<name>A0A372JPI0_9ACTN</name>
<dbReference type="RefSeq" id="WP_117357094.1">
    <property type="nucleotide sequence ID" value="NZ_QURH01000180.1"/>
</dbReference>
<dbReference type="EMBL" id="QURH01000180">
    <property type="protein sequence ID" value="RFU41869.1"/>
    <property type="molecule type" value="Genomic_DNA"/>
</dbReference>
<dbReference type="OrthoDB" id="5084266at2"/>